<dbReference type="EMBL" id="JAGPYW010000025">
    <property type="protein sequence ID" value="MCQ4615210.1"/>
    <property type="molecule type" value="Genomic_DNA"/>
</dbReference>
<name>A0ABD4TU95_9CORY</name>
<evidence type="ECO:0000313" key="3">
    <source>
        <dbReference type="Proteomes" id="UP001205080"/>
    </source>
</evidence>
<dbReference type="PANTHER" id="PTHR43236">
    <property type="entry name" value="ANTITOXIN HIGA1"/>
    <property type="match status" value="1"/>
</dbReference>
<evidence type="ECO:0000259" key="1">
    <source>
        <dbReference type="Pfam" id="PF06114"/>
    </source>
</evidence>
<gene>
    <name evidence="2" type="ORF">KBX22_10830</name>
</gene>
<protein>
    <submittedName>
        <fullName evidence="2">ImmA/IrrE family metallo-endopeptidase</fullName>
    </submittedName>
</protein>
<dbReference type="InterPro" id="IPR010359">
    <property type="entry name" value="IrrE_HExxH"/>
</dbReference>
<dbReference type="Gene3D" id="1.10.10.2910">
    <property type="match status" value="1"/>
</dbReference>
<reference evidence="2 3" key="1">
    <citation type="submission" date="2021-04" db="EMBL/GenBank/DDBJ databases">
        <title>Corynebacterium genitalium sp. nov. and Corynebacterium genitalium sp. nov., two new species of the genus Corynebacterium.</title>
        <authorList>
            <person name="Jaen-Luchoro D."/>
            <person name="Pinyeiro-Iglesias B."/>
            <person name="Al-Shaer S."/>
            <person name="Karlsson R."/>
            <person name="Gonzales-Siles L."/>
            <person name="Cardew S."/>
            <person name="Jensie-Markopolous S."/>
            <person name="Ohlen M."/>
            <person name="Inganas E."/>
            <person name="Moore E.R.B."/>
        </authorList>
    </citation>
    <scope>NUCLEOTIDE SEQUENCE [LARGE SCALE GENOMIC DNA]</scope>
    <source>
        <strain evidence="2 3">CCUG 55013</strain>
    </source>
</reference>
<dbReference type="Proteomes" id="UP001205080">
    <property type="component" value="Unassembled WGS sequence"/>
</dbReference>
<dbReference type="Pfam" id="PF06114">
    <property type="entry name" value="Peptidase_M78"/>
    <property type="match status" value="1"/>
</dbReference>
<dbReference type="InterPro" id="IPR052345">
    <property type="entry name" value="Rad_response_metalloprotease"/>
</dbReference>
<comment type="caution">
    <text evidence="2">The sequence shown here is derived from an EMBL/GenBank/DDBJ whole genome shotgun (WGS) entry which is preliminary data.</text>
</comment>
<organism evidence="2 3">
    <name type="scientific">Corynebacterium pseudogenitalium</name>
    <dbReference type="NCBI Taxonomy" id="38303"/>
    <lineage>
        <taxon>Bacteria</taxon>
        <taxon>Bacillati</taxon>
        <taxon>Actinomycetota</taxon>
        <taxon>Actinomycetes</taxon>
        <taxon>Mycobacteriales</taxon>
        <taxon>Corynebacteriaceae</taxon>
        <taxon>Corynebacterium</taxon>
    </lineage>
</organism>
<dbReference type="RefSeq" id="WP_256001515.1">
    <property type="nucleotide sequence ID" value="NZ_JAGPYW010000025.1"/>
</dbReference>
<proteinExistence type="predicted"/>
<accession>A0ABD4TU95</accession>
<dbReference type="AlphaFoldDB" id="A0ABD4TU95"/>
<evidence type="ECO:0000313" key="2">
    <source>
        <dbReference type="EMBL" id="MCQ4615210.1"/>
    </source>
</evidence>
<sequence>MGVLRVDIEPSVLDWALRRTGLSDEKLRATFPKVNDWRSGEERPTLNQAKELAKKARIPFGRLLLQAPSGEETDVPDFRTVRNERLDGLSPDLQEVIHSAEARLGWYSDYAEEVGIPGPEILRSAQDSTSSILAARQARIALGFDEAFAIPGPERVTTLAHQMEDVGILVSRNSIVGNSTQRHFSIDEFRGFTLIDGEFCLVFVNTSDAKTAQLFSLAHELGHVALGKAGISDHSDHLRVERWCNEFAAAFIAPETAVKERYNKKCSLLDNVTSLASVFGISREAMLLRLKDIFLIEQQEFDEVMRLVRVRKEKKATQEGSGGPSFHVLVRSRVGERFFETITFAAKSGQIPERDAARLLGAASYKSFENLVKKSDWASREAEYLGSKFQLIGD</sequence>
<dbReference type="PANTHER" id="PTHR43236:SF2">
    <property type="entry name" value="BLL0069 PROTEIN"/>
    <property type="match status" value="1"/>
</dbReference>
<feature type="domain" description="IrrE N-terminal-like" evidence="1">
    <location>
        <begin position="165"/>
        <end position="291"/>
    </location>
</feature>